<dbReference type="Proteomes" id="UP000051952">
    <property type="component" value="Unassembled WGS sequence"/>
</dbReference>
<sequence length="554" mass="62001">MAITPTTAPLASSSDFDAEFADNEPGPRPACLTPTPAKIGTPFPCTTRVTKYNSHEFWNWPQAENLRRATLLAPILKGCKGIEPMGATPQERNTTSLRVIGCSGYSGTWTRCWIVPMTNTTTKDGSLVPTCKAGDHYDVRIQSSHTKIAIDRVIDLDNGIYEMQFYVRFASLFYHITIDKVMLHQVMPLGYNDLRITLGNGSMVGFAKTKAWSDKRPPGVPVEATPAWPLFTETFRPLNSLGVDVVPLPQRCDEVYDADRFRFGAWLRLRECDNVHCVGKLSGRASLEGWLWTSDVCMMKMHSPKELEALVRRAWIVGWGGSTMKQPLSNFMEYYLEKPIFSVFMTQLDSLKKKRKRPGFFSYRQWDVTPFPTTRVSMQWGGCPSIMAGPNGCTFQVGLGSWSKIANLVGTPAAVDAKNETPSFPTALLMDMTVWRYPQDDDVAYLRTVDDLFKNIDGWVKVSKRPRPMMTWVTTPSGGNSNRGYRAAGAPTGVTSGRNFDWLHEDHMMSAVRSCGNLVHISRHQITLPLHFGIEWVHFGLHYGASEGMCNTGP</sequence>
<gene>
    <name evidence="2" type="ORF">BSAL_74050</name>
</gene>
<feature type="region of interest" description="Disordered" evidence="1">
    <location>
        <begin position="1"/>
        <end position="35"/>
    </location>
</feature>
<reference evidence="3" key="1">
    <citation type="submission" date="2015-09" db="EMBL/GenBank/DDBJ databases">
        <authorList>
            <consortium name="Pathogen Informatics"/>
        </authorList>
    </citation>
    <scope>NUCLEOTIDE SEQUENCE [LARGE SCALE GENOMIC DNA]</scope>
    <source>
        <strain evidence="3">Lake Konstanz</strain>
    </source>
</reference>
<proteinExistence type="predicted"/>
<evidence type="ECO:0000313" key="3">
    <source>
        <dbReference type="Proteomes" id="UP000051952"/>
    </source>
</evidence>
<dbReference type="VEuPathDB" id="TriTrypDB:BSAL_74050"/>
<feature type="compositionally biased region" description="Polar residues" evidence="1">
    <location>
        <begin position="1"/>
        <end position="15"/>
    </location>
</feature>
<keyword evidence="3" id="KW-1185">Reference proteome</keyword>
<evidence type="ECO:0000313" key="2">
    <source>
        <dbReference type="EMBL" id="CUG08378.1"/>
    </source>
</evidence>
<evidence type="ECO:0000256" key="1">
    <source>
        <dbReference type="SAM" id="MobiDB-lite"/>
    </source>
</evidence>
<dbReference type="AlphaFoldDB" id="A0A0S4J3L9"/>
<name>A0A0S4J3L9_BODSA</name>
<dbReference type="EMBL" id="CYKH01000638">
    <property type="protein sequence ID" value="CUG08378.1"/>
    <property type="molecule type" value="Genomic_DNA"/>
</dbReference>
<accession>A0A0S4J3L9</accession>
<protein>
    <submittedName>
        <fullName evidence="2">Uncharacterized protein</fullName>
    </submittedName>
</protein>
<organism evidence="2 3">
    <name type="scientific">Bodo saltans</name>
    <name type="common">Flagellated protozoan</name>
    <dbReference type="NCBI Taxonomy" id="75058"/>
    <lineage>
        <taxon>Eukaryota</taxon>
        <taxon>Discoba</taxon>
        <taxon>Euglenozoa</taxon>
        <taxon>Kinetoplastea</taxon>
        <taxon>Metakinetoplastina</taxon>
        <taxon>Eubodonida</taxon>
        <taxon>Bodonidae</taxon>
        <taxon>Bodo</taxon>
    </lineage>
</organism>
<dbReference type="OrthoDB" id="277381at2759"/>